<name>A0A240U2L0_9BURK</name>
<evidence type="ECO:0000256" key="1">
    <source>
        <dbReference type="SAM" id="Phobius"/>
    </source>
</evidence>
<dbReference type="KEGG" id="acin:CBP34_08225"/>
<protein>
    <submittedName>
        <fullName evidence="2">Uncharacterized protein</fullName>
    </submittedName>
</protein>
<dbReference type="EMBL" id="CP021361">
    <property type="protein sequence ID" value="ART51647.1"/>
    <property type="molecule type" value="Genomic_DNA"/>
</dbReference>
<keyword evidence="1" id="KW-0812">Transmembrane</keyword>
<evidence type="ECO:0000313" key="3">
    <source>
        <dbReference type="Proteomes" id="UP000194432"/>
    </source>
</evidence>
<dbReference type="RefSeq" id="WP_094097741.1">
    <property type="nucleotide sequence ID" value="NZ_CP021361.1"/>
</dbReference>
<evidence type="ECO:0000313" key="2">
    <source>
        <dbReference type="EMBL" id="ART51647.1"/>
    </source>
</evidence>
<proteinExistence type="predicted"/>
<keyword evidence="1" id="KW-1133">Transmembrane helix</keyword>
<feature type="transmembrane region" description="Helical" evidence="1">
    <location>
        <begin position="52"/>
        <end position="79"/>
    </location>
</feature>
<keyword evidence="1" id="KW-0472">Membrane</keyword>
<keyword evidence="3" id="KW-1185">Reference proteome</keyword>
<dbReference type="Proteomes" id="UP000194432">
    <property type="component" value="Chromosome 1"/>
</dbReference>
<dbReference type="AlphaFoldDB" id="A0A240U2L0"/>
<organism evidence="2 3">
    <name type="scientific">Acidovorax carolinensis</name>
    <dbReference type="NCBI Taxonomy" id="553814"/>
    <lineage>
        <taxon>Bacteria</taxon>
        <taxon>Pseudomonadati</taxon>
        <taxon>Pseudomonadota</taxon>
        <taxon>Betaproteobacteria</taxon>
        <taxon>Burkholderiales</taxon>
        <taxon>Comamonadaceae</taxon>
        <taxon>Acidovorax</taxon>
    </lineage>
</organism>
<gene>
    <name evidence="2" type="ORF">CBP34_08225</name>
</gene>
<reference evidence="2 3" key="1">
    <citation type="submission" date="2017-05" db="EMBL/GenBank/DDBJ databases">
        <title>Polyphasic characterization of four soil-derived phenanthrene-degrading Acidovorax strains and proposal of Acidovorax phenanthrenivorans sp. nov.</title>
        <authorList>
            <person name="Singleton D.R."/>
            <person name="Lee J."/>
            <person name="Dickey A.N."/>
            <person name="Stroud A."/>
            <person name="Scholl E.H."/>
            <person name="Wright F.A."/>
            <person name="Aitken M.D."/>
        </authorList>
    </citation>
    <scope>NUCLEOTIDE SEQUENCE [LARGE SCALE GENOMIC DNA]</scope>
    <source>
        <strain evidence="2">NA3</strain>
    </source>
</reference>
<accession>A0A240U2L0</accession>
<sequence>MSHSSTFAAAWDTSCVGQPADVSLVELSHLGEHLAHCAALRGQLERFVAGAAWLQAVVAGHVVTVALVTALLVGAVSLVQ</sequence>